<feature type="transmembrane region" description="Helical" evidence="9">
    <location>
        <begin position="738"/>
        <end position="761"/>
    </location>
</feature>
<evidence type="ECO:0008006" key="13">
    <source>
        <dbReference type="Google" id="ProtNLM"/>
    </source>
</evidence>
<feature type="transmembrane region" description="Helical" evidence="9">
    <location>
        <begin position="101"/>
        <end position="119"/>
    </location>
</feature>
<dbReference type="EMBL" id="KL198063">
    <property type="protein sequence ID" value="KDQ10910.1"/>
    <property type="molecule type" value="Genomic_DNA"/>
</dbReference>
<evidence type="ECO:0000256" key="7">
    <source>
        <dbReference type="ARBA" id="ARBA00022989"/>
    </source>
</evidence>
<dbReference type="AlphaFoldDB" id="A0A067M894"/>
<evidence type="ECO:0000256" key="4">
    <source>
        <dbReference type="ARBA" id="ARBA00022692"/>
    </source>
</evidence>
<feature type="transmembrane region" description="Helical" evidence="9">
    <location>
        <begin position="707"/>
        <end position="726"/>
    </location>
</feature>
<keyword evidence="3" id="KW-0813">Transport</keyword>
<proteinExistence type="inferred from homology"/>
<evidence type="ECO:0000313" key="12">
    <source>
        <dbReference type="Proteomes" id="UP000027195"/>
    </source>
</evidence>
<protein>
    <recommendedName>
        <fullName evidence="13">OPT superfamily oligopeptide transporter</fullName>
    </recommendedName>
</protein>
<evidence type="ECO:0000256" key="8">
    <source>
        <dbReference type="ARBA" id="ARBA00023136"/>
    </source>
</evidence>
<gene>
    <name evidence="11" type="ORF">BOTBODRAFT_472163</name>
</gene>
<feature type="transmembrane region" description="Helical" evidence="9">
    <location>
        <begin position="131"/>
        <end position="151"/>
    </location>
</feature>
<evidence type="ECO:0000313" key="11">
    <source>
        <dbReference type="EMBL" id="KDQ10910.1"/>
    </source>
</evidence>
<evidence type="ECO:0000256" key="6">
    <source>
        <dbReference type="ARBA" id="ARBA00022927"/>
    </source>
</evidence>
<dbReference type="InterPro" id="IPR004813">
    <property type="entry name" value="OPT"/>
</dbReference>
<dbReference type="GO" id="GO:0015031">
    <property type="term" value="P:protein transport"/>
    <property type="evidence" value="ECO:0007669"/>
    <property type="project" value="UniProtKB-KW"/>
</dbReference>
<dbReference type="GO" id="GO:0016020">
    <property type="term" value="C:membrane"/>
    <property type="evidence" value="ECO:0007669"/>
    <property type="project" value="UniProtKB-SubCell"/>
</dbReference>
<dbReference type="PANTHER" id="PTHR22601">
    <property type="entry name" value="ISP4 LIKE PROTEIN"/>
    <property type="match status" value="1"/>
</dbReference>
<accession>A0A067M894</accession>
<feature type="signal peptide" evidence="10">
    <location>
        <begin position="1"/>
        <end position="21"/>
    </location>
</feature>
<feature type="transmembrane region" description="Helical" evidence="9">
    <location>
        <begin position="342"/>
        <end position="365"/>
    </location>
</feature>
<dbReference type="HOGENOM" id="CLU_004965_3_2_1"/>
<feature type="transmembrane region" description="Helical" evidence="9">
    <location>
        <begin position="312"/>
        <end position="330"/>
    </location>
</feature>
<evidence type="ECO:0000256" key="1">
    <source>
        <dbReference type="ARBA" id="ARBA00004141"/>
    </source>
</evidence>
<evidence type="ECO:0000256" key="9">
    <source>
        <dbReference type="SAM" id="Phobius"/>
    </source>
</evidence>
<feature type="transmembrane region" description="Helical" evidence="9">
    <location>
        <begin position="661"/>
        <end position="680"/>
    </location>
</feature>
<keyword evidence="7 9" id="KW-1133">Transmembrane helix</keyword>
<feature type="chain" id="PRO_5001641087" description="OPT superfamily oligopeptide transporter" evidence="10">
    <location>
        <begin position="22"/>
        <end position="784"/>
    </location>
</feature>
<comment type="subcellular location">
    <subcellularLocation>
        <location evidence="1">Membrane</location>
        <topology evidence="1">Multi-pass membrane protein</topology>
    </subcellularLocation>
</comment>
<evidence type="ECO:0000256" key="10">
    <source>
        <dbReference type="SAM" id="SignalP"/>
    </source>
</evidence>
<dbReference type="InParanoid" id="A0A067M894"/>
<evidence type="ECO:0000256" key="3">
    <source>
        <dbReference type="ARBA" id="ARBA00022448"/>
    </source>
</evidence>
<dbReference type="NCBIfam" id="TIGR00728">
    <property type="entry name" value="OPT_sfam"/>
    <property type="match status" value="1"/>
</dbReference>
<feature type="transmembrane region" description="Helical" evidence="9">
    <location>
        <begin position="499"/>
        <end position="522"/>
    </location>
</feature>
<dbReference type="InterPro" id="IPR004648">
    <property type="entry name" value="Oligpept_transpt"/>
</dbReference>
<evidence type="ECO:0000256" key="2">
    <source>
        <dbReference type="ARBA" id="ARBA00008807"/>
    </source>
</evidence>
<keyword evidence="4 9" id="KW-0812">Transmembrane</keyword>
<dbReference type="Pfam" id="PF03169">
    <property type="entry name" value="OPT"/>
    <property type="match status" value="1"/>
</dbReference>
<keyword evidence="12" id="KW-1185">Reference proteome</keyword>
<organism evidence="11 12">
    <name type="scientific">Botryobasidium botryosum (strain FD-172 SS1)</name>
    <dbReference type="NCBI Taxonomy" id="930990"/>
    <lineage>
        <taxon>Eukaryota</taxon>
        <taxon>Fungi</taxon>
        <taxon>Dikarya</taxon>
        <taxon>Basidiomycota</taxon>
        <taxon>Agaricomycotina</taxon>
        <taxon>Agaricomycetes</taxon>
        <taxon>Cantharellales</taxon>
        <taxon>Botryobasidiaceae</taxon>
        <taxon>Botryobasidium</taxon>
    </lineage>
</organism>
<keyword evidence="5" id="KW-0571">Peptide transport</keyword>
<keyword evidence="8 9" id="KW-0472">Membrane</keyword>
<keyword evidence="6" id="KW-0653">Protein transport</keyword>
<feature type="transmembrane region" description="Helical" evidence="9">
    <location>
        <begin position="420"/>
        <end position="440"/>
    </location>
</feature>
<reference evidence="12" key="1">
    <citation type="journal article" date="2014" name="Proc. Natl. Acad. Sci. U.S.A.">
        <title>Extensive sampling of basidiomycete genomes demonstrates inadequacy of the white-rot/brown-rot paradigm for wood decay fungi.</title>
        <authorList>
            <person name="Riley R."/>
            <person name="Salamov A.A."/>
            <person name="Brown D.W."/>
            <person name="Nagy L.G."/>
            <person name="Floudas D."/>
            <person name="Held B.W."/>
            <person name="Levasseur A."/>
            <person name="Lombard V."/>
            <person name="Morin E."/>
            <person name="Otillar R."/>
            <person name="Lindquist E.A."/>
            <person name="Sun H."/>
            <person name="LaButti K.M."/>
            <person name="Schmutz J."/>
            <person name="Jabbour D."/>
            <person name="Luo H."/>
            <person name="Baker S.E."/>
            <person name="Pisabarro A.G."/>
            <person name="Walton J.D."/>
            <person name="Blanchette R.A."/>
            <person name="Henrissat B."/>
            <person name="Martin F."/>
            <person name="Cullen D."/>
            <person name="Hibbett D.S."/>
            <person name="Grigoriev I.V."/>
        </authorList>
    </citation>
    <scope>NUCLEOTIDE SEQUENCE [LARGE SCALE GENOMIC DNA]</scope>
    <source>
        <strain evidence="12">FD-172 SS1</strain>
    </source>
</reference>
<feature type="transmembrane region" description="Helical" evidence="9">
    <location>
        <begin position="208"/>
        <end position="228"/>
    </location>
</feature>
<evidence type="ECO:0000256" key="5">
    <source>
        <dbReference type="ARBA" id="ARBA00022856"/>
    </source>
</evidence>
<feature type="transmembrane region" description="Helical" evidence="9">
    <location>
        <begin position="474"/>
        <end position="493"/>
    </location>
</feature>
<dbReference type="OrthoDB" id="9986677at2759"/>
<comment type="similarity">
    <text evidence="2">Belongs to the oligopeptide OPT transporter family.</text>
</comment>
<sequence length="784" mass="88240">MAFAWLSGGALSFLSPTTIMSHPVANIPGEPPEKPVMRAAEDGLIDDKNDIEVLQHKSVDPPNTGLANDDSPPEDPELAGIPLIVREMVDFEDDPTLPTLTFRYFVMSTFFVAIGAFVSQMSWFRTTSAPFSILFVQLAAQWVGIWLARILPAKDVGFGRWKFSLNPGPFNIKEHVLVTLAAGAGATSNLGEIIVSVKEIYYGETMNGWAAVFFMWACMWTGYSYSALARSFLIYDPTIIWPPSLQQVALFRAQSQRMSASSTNEKASKQMRVFWFLFCGIFLWQFLPAYAFPMLSSLAFICWCNSSNPVTSFVGSGLGGMGVLNFTLDWGNITSTIFTTPWYVQVILFAAFFVNTWVLVPIGYFGQKWNSDKYNIMSLKIFQQDGKPYPFNQLMTSNAQFNQTAYDEIGLVYMGAQSMWGIFFSYAAYASAFVWLGLFYGRTILATVKSVRNRTRLHHDKLANLMLSYKEVPLWWYGAIFVVAFVTNLVLVLKGGLYLPVWTYILALLIGAVTILPMGYVYGISGYQIPVGTFNELIYGYMIDAPGSSRHPIGSLVYRIISGQCWYRAQTIMQDQKIGHYMHIPPRAVLFSQLWGSLVGVPVNYATIRWILNTKMDYFTGKRVDPLHQWTGQNPQSYNNAAVQYGLVGPKRLFASPIYTPLLYGFLLGLLVPVVIYVLHRRFPGGRFNLANSTIFFSELTTFRGNVSTGPFTSIILGFISNFWLFRYRHQFWQTYAYISGAALDAGWNLNMLAIFIFFSAGKTVSMPAWWGNNADSVERCFGH</sequence>
<keyword evidence="10" id="KW-0732">Signal</keyword>
<feature type="transmembrane region" description="Helical" evidence="9">
    <location>
        <begin position="273"/>
        <end position="292"/>
    </location>
</feature>
<name>A0A067M894_BOTB1</name>
<dbReference type="Proteomes" id="UP000027195">
    <property type="component" value="Unassembled WGS sequence"/>
</dbReference>
<dbReference type="GO" id="GO:0035673">
    <property type="term" value="F:oligopeptide transmembrane transporter activity"/>
    <property type="evidence" value="ECO:0007669"/>
    <property type="project" value="InterPro"/>
</dbReference>